<keyword evidence="5 6" id="KW-0732">Signal</keyword>
<dbReference type="EMBL" id="JACIGO010000008">
    <property type="protein sequence ID" value="MBB4293147.1"/>
    <property type="molecule type" value="Genomic_DNA"/>
</dbReference>
<dbReference type="InterPro" id="IPR002491">
    <property type="entry name" value="ABC_transptr_periplasmic_BD"/>
</dbReference>
<evidence type="ECO:0000256" key="2">
    <source>
        <dbReference type="ARBA" id="ARBA00008814"/>
    </source>
</evidence>
<accession>A0AAE2MPJ7</accession>
<dbReference type="PROSITE" id="PS50983">
    <property type="entry name" value="FE_B12_PBP"/>
    <property type="match status" value="1"/>
</dbReference>
<dbReference type="InterPro" id="IPR051313">
    <property type="entry name" value="Bact_iron-sidero_bind"/>
</dbReference>
<evidence type="ECO:0000256" key="3">
    <source>
        <dbReference type="ARBA" id="ARBA00022448"/>
    </source>
</evidence>
<evidence type="ECO:0000256" key="6">
    <source>
        <dbReference type="SAM" id="SignalP"/>
    </source>
</evidence>
<dbReference type="Proteomes" id="UP000538507">
    <property type="component" value="Unassembled WGS sequence"/>
</dbReference>
<reference evidence="8 9" key="1">
    <citation type="submission" date="2020-08" db="EMBL/GenBank/DDBJ databases">
        <title>Genomic Encyclopedia of Type Strains, Phase IV (KMG-V): Genome sequencing to study the core and pangenomes of soil and plant-associated prokaryotes.</title>
        <authorList>
            <person name="Whitman W."/>
        </authorList>
    </citation>
    <scope>NUCLEOTIDE SEQUENCE [LARGE SCALE GENOMIC DNA]</scope>
    <source>
        <strain evidence="8 9">SEMIA 415</strain>
    </source>
</reference>
<comment type="subcellular location">
    <subcellularLocation>
        <location evidence="1">Cell envelope</location>
    </subcellularLocation>
</comment>
<dbReference type="PRINTS" id="PR01715">
    <property type="entry name" value="FERRIBNDNGPP"/>
</dbReference>
<comment type="caution">
    <text evidence="8">The sequence shown here is derived from an EMBL/GenBank/DDBJ whole genome shotgun (WGS) entry which is preliminary data.</text>
</comment>
<evidence type="ECO:0000256" key="4">
    <source>
        <dbReference type="ARBA" id="ARBA00022496"/>
    </source>
</evidence>
<dbReference type="Gene3D" id="3.40.50.1980">
    <property type="entry name" value="Nitrogenase molybdenum iron protein domain"/>
    <property type="match status" value="2"/>
</dbReference>
<name>A0AAE2MPJ7_RHILE</name>
<protein>
    <submittedName>
        <fullName evidence="8">Iron complex transport system substrate-binding protein</fullName>
    </submittedName>
</protein>
<dbReference type="InterPro" id="IPR006311">
    <property type="entry name" value="TAT_signal"/>
</dbReference>
<dbReference type="CDD" id="cd01146">
    <property type="entry name" value="FhuD"/>
    <property type="match status" value="1"/>
</dbReference>
<evidence type="ECO:0000256" key="5">
    <source>
        <dbReference type="ARBA" id="ARBA00022729"/>
    </source>
</evidence>
<evidence type="ECO:0000313" key="9">
    <source>
        <dbReference type="Proteomes" id="UP000538507"/>
    </source>
</evidence>
<feature type="chain" id="PRO_5042236883" evidence="6">
    <location>
        <begin position="23"/>
        <end position="296"/>
    </location>
</feature>
<dbReference type="GO" id="GO:0030288">
    <property type="term" value="C:outer membrane-bounded periplasmic space"/>
    <property type="evidence" value="ECO:0007669"/>
    <property type="project" value="TreeGrafter"/>
</dbReference>
<gene>
    <name evidence="8" type="ORF">GGE16_005232</name>
</gene>
<sequence length="296" mass="31959">MRRRDFLLGALATAGTPAIARAAAPTIASAGDGGVVSFDYGLASTMLALGSVPRAIASLRNWSEWVVEPTMPQGVVDIGTTAEINLEVLTSIRPSLILSTPFLAAMDEKLSRIAPVETFTIYAEGGEALDRSYAETRRLGAMIGRQQEAEAFLSRADATFGRLHEQVKSLSAAPVAVINFIDQRHARIYGGPGLYGGAMRRIGIENAWKGEASYWGFQTIGLEQLAELDEEAHLVVVSPLLPSDVLTRLSESPLWTSLPFVRRQRISVVPGVLMFGMVQEALRFSILMVDVVETAA</sequence>
<dbReference type="Pfam" id="PF01497">
    <property type="entry name" value="Peripla_BP_2"/>
    <property type="match status" value="1"/>
</dbReference>
<evidence type="ECO:0000256" key="1">
    <source>
        <dbReference type="ARBA" id="ARBA00004196"/>
    </source>
</evidence>
<keyword evidence="4" id="KW-0410">Iron transport</keyword>
<keyword evidence="4" id="KW-0408">Iron</keyword>
<proteinExistence type="inferred from homology"/>
<dbReference type="AlphaFoldDB" id="A0AAE2MPJ7"/>
<dbReference type="PANTHER" id="PTHR30532">
    <property type="entry name" value="IRON III DICITRATE-BINDING PERIPLASMIC PROTEIN"/>
    <property type="match status" value="1"/>
</dbReference>
<dbReference type="GO" id="GO:1901678">
    <property type="term" value="P:iron coordination entity transport"/>
    <property type="evidence" value="ECO:0007669"/>
    <property type="project" value="UniProtKB-ARBA"/>
</dbReference>
<keyword evidence="4" id="KW-0406">Ion transport</keyword>
<comment type="similarity">
    <text evidence="2">Belongs to the bacterial solute-binding protein 8 family.</text>
</comment>
<dbReference type="SUPFAM" id="SSF53807">
    <property type="entry name" value="Helical backbone' metal receptor"/>
    <property type="match status" value="1"/>
</dbReference>
<keyword evidence="3" id="KW-0813">Transport</keyword>
<feature type="domain" description="Fe/B12 periplasmic-binding" evidence="7">
    <location>
        <begin position="34"/>
        <end position="296"/>
    </location>
</feature>
<dbReference type="PANTHER" id="PTHR30532:SF1">
    <property type="entry name" value="IRON(3+)-HYDROXAMATE-BINDING PROTEIN FHUD"/>
    <property type="match status" value="1"/>
</dbReference>
<dbReference type="PROSITE" id="PS51318">
    <property type="entry name" value="TAT"/>
    <property type="match status" value="1"/>
</dbReference>
<organism evidence="8 9">
    <name type="scientific">Rhizobium leguminosarum</name>
    <dbReference type="NCBI Taxonomy" id="384"/>
    <lineage>
        <taxon>Bacteria</taxon>
        <taxon>Pseudomonadati</taxon>
        <taxon>Pseudomonadota</taxon>
        <taxon>Alphaproteobacteria</taxon>
        <taxon>Hyphomicrobiales</taxon>
        <taxon>Rhizobiaceae</taxon>
        <taxon>Rhizobium/Agrobacterium group</taxon>
        <taxon>Rhizobium</taxon>
    </lineage>
</organism>
<evidence type="ECO:0000259" key="7">
    <source>
        <dbReference type="PROSITE" id="PS50983"/>
    </source>
</evidence>
<feature type="signal peptide" evidence="6">
    <location>
        <begin position="1"/>
        <end position="22"/>
    </location>
</feature>
<evidence type="ECO:0000313" key="8">
    <source>
        <dbReference type="EMBL" id="MBB4293147.1"/>
    </source>
</evidence>